<protein>
    <recommendedName>
        <fullName evidence="3">CUE domain-containing protein</fullName>
    </recommendedName>
</protein>
<proteinExistence type="predicted"/>
<accession>A0A8H7SEQ3</accession>
<dbReference type="Gene3D" id="1.10.8.10">
    <property type="entry name" value="DNA helicase RuvA subunit, C-terminal domain"/>
    <property type="match status" value="1"/>
</dbReference>
<feature type="compositionally biased region" description="Polar residues" evidence="1">
    <location>
        <begin position="114"/>
        <end position="124"/>
    </location>
</feature>
<feature type="compositionally biased region" description="Low complexity" evidence="1">
    <location>
        <begin position="103"/>
        <end position="113"/>
    </location>
</feature>
<evidence type="ECO:0000259" key="3">
    <source>
        <dbReference type="PROSITE" id="PS51140"/>
    </source>
</evidence>
<dbReference type="PROSITE" id="PS51140">
    <property type="entry name" value="CUE"/>
    <property type="match status" value="1"/>
</dbReference>
<feature type="compositionally biased region" description="Low complexity" evidence="1">
    <location>
        <begin position="26"/>
        <end position="37"/>
    </location>
</feature>
<reference evidence="4 5" key="1">
    <citation type="submission" date="2020-12" db="EMBL/GenBank/DDBJ databases">
        <title>Metabolic potential, ecology and presence of endohyphal bacteria is reflected in genomic diversity of Mucoromycotina.</title>
        <authorList>
            <person name="Muszewska A."/>
            <person name="Okrasinska A."/>
            <person name="Steczkiewicz K."/>
            <person name="Drgas O."/>
            <person name="Orlowska M."/>
            <person name="Perlinska-Lenart U."/>
            <person name="Aleksandrzak-Piekarczyk T."/>
            <person name="Szatraj K."/>
            <person name="Zielenkiewicz U."/>
            <person name="Pilsyk S."/>
            <person name="Malc E."/>
            <person name="Mieczkowski P."/>
            <person name="Kruszewska J.S."/>
            <person name="Biernat P."/>
            <person name="Pawlowska J."/>
        </authorList>
    </citation>
    <scope>NUCLEOTIDE SEQUENCE [LARGE SCALE GENOMIC DNA]</scope>
    <source>
        <strain evidence="4 5">CBS 142.35</strain>
    </source>
</reference>
<comment type="caution">
    <text evidence="4">The sequence shown here is derived from an EMBL/GenBank/DDBJ whole genome shotgun (WGS) entry which is preliminary data.</text>
</comment>
<evidence type="ECO:0000256" key="1">
    <source>
        <dbReference type="SAM" id="MobiDB-lite"/>
    </source>
</evidence>
<feature type="chain" id="PRO_5033987632" description="CUE domain-containing protein" evidence="2">
    <location>
        <begin position="28"/>
        <end position="242"/>
    </location>
</feature>
<evidence type="ECO:0000313" key="5">
    <source>
        <dbReference type="Proteomes" id="UP000646827"/>
    </source>
</evidence>
<feature type="compositionally biased region" description="Basic and acidic residues" evidence="1">
    <location>
        <begin position="127"/>
        <end position="154"/>
    </location>
</feature>
<dbReference type="CDD" id="cd14424">
    <property type="entry name" value="CUE_Cue1p_like"/>
    <property type="match status" value="1"/>
</dbReference>
<keyword evidence="5" id="KW-1185">Reference proteome</keyword>
<sequence length="242" mass="26859">MNDSVSILVAVFLILVALRWMLGGSQQLPGQQPGQRRAPARRPQHRATPQMVEMVRNVFPNIPVAAIVADLQRTGSVETTIDNALRDGGLPLPPPVTPPSPPSNSNGSSSSSGAQKPSNYTNLMNRYKIDAETKDSSSEPEEPAKIWENSPDKRQETLRKRKEFMVLQARRKMLEKQQQKVKEAEPVATSSSSSVVPDIGKVEEEMEEAGYDEMSVEQLNSLSPEERRRHLLEAVERRAPGQ</sequence>
<dbReference type="GO" id="GO:0043130">
    <property type="term" value="F:ubiquitin binding"/>
    <property type="evidence" value="ECO:0007669"/>
    <property type="project" value="InterPro"/>
</dbReference>
<dbReference type="OrthoDB" id="3824970at2759"/>
<gene>
    <name evidence="4" type="ORF">INT45_001055</name>
</gene>
<dbReference type="EMBL" id="JAEPRB010000014">
    <property type="protein sequence ID" value="KAG2226708.1"/>
    <property type="molecule type" value="Genomic_DNA"/>
</dbReference>
<organism evidence="4 5">
    <name type="scientific">Circinella minor</name>
    <dbReference type="NCBI Taxonomy" id="1195481"/>
    <lineage>
        <taxon>Eukaryota</taxon>
        <taxon>Fungi</taxon>
        <taxon>Fungi incertae sedis</taxon>
        <taxon>Mucoromycota</taxon>
        <taxon>Mucoromycotina</taxon>
        <taxon>Mucoromycetes</taxon>
        <taxon>Mucorales</taxon>
        <taxon>Lichtheimiaceae</taxon>
        <taxon>Circinella</taxon>
    </lineage>
</organism>
<dbReference type="Proteomes" id="UP000646827">
    <property type="component" value="Unassembled WGS sequence"/>
</dbReference>
<feature type="region of interest" description="Disordered" evidence="1">
    <location>
        <begin position="177"/>
        <end position="201"/>
    </location>
</feature>
<dbReference type="InterPro" id="IPR003892">
    <property type="entry name" value="CUE"/>
</dbReference>
<dbReference type="SMART" id="SM00546">
    <property type="entry name" value="CUE"/>
    <property type="match status" value="1"/>
</dbReference>
<evidence type="ECO:0000313" key="4">
    <source>
        <dbReference type="EMBL" id="KAG2226708.1"/>
    </source>
</evidence>
<keyword evidence="2" id="KW-0732">Signal</keyword>
<dbReference type="Pfam" id="PF02845">
    <property type="entry name" value="CUE"/>
    <property type="match status" value="1"/>
</dbReference>
<feature type="domain" description="CUE" evidence="3">
    <location>
        <begin position="47"/>
        <end position="89"/>
    </location>
</feature>
<dbReference type="AlphaFoldDB" id="A0A8H7SEQ3"/>
<evidence type="ECO:0000256" key="2">
    <source>
        <dbReference type="SAM" id="SignalP"/>
    </source>
</evidence>
<feature type="region of interest" description="Disordered" evidence="1">
    <location>
        <begin position="26"/>
        <end position="48"/>
    </location>
</feature>
<feature type="region of interest" description="Disordered" evidence="1">
    <location>
        <begin position="83"/>
        <end position="154"/>
    </location>
</feature>
<name>A0A8H7SEQ3_9FUNG</name>
<feature type="signal peptide" evidence="2">
    <location>
        <begin position="1"/>
        <end position="27"/>
    </location>
</feature>
<feature type="compositionally biased region" description="Pro residues" evidence="1">
    <location>
        <begin position="91"/>
        <end position="102"/>
    </location>
</feature>